<dbReference type="EMBL" id="HACA01031196">
    <property type="protein sequence ID" value="CDW48557.1"/>
    <property type="molecule type" value="Transcribed_RNA"/>
</dbReference>
<sequence>MENKGKAILNSLFSIYLAAKSYSVLLLRE</sequence>
<evidence type="ECO:0000313" key="2">
    <source>
        <dbReference type="EMBL" id="CDW48557.1"/>
    </source>
</evidence>
<name>A0A0K2VED3_LEPSM</name>
<accession>A0A0K2VED3</accession>
<reference evidence="2" key="1">
    <citation type="submission" date="2014-05" db="EMBL/GenBank/DDBJ databases">
        <authorList>
            <person name="Chronopoulou M."/>
        </authorList>
    </citation>
    <scope>NUCLEOTIDE SEQUENCE</scope>
    <source>
        <tissue evidence="2">Whole organism</tissue>
    </source>
</reference>
<keyword evidence="1" id="KW-1133">Transmembrane helix</keyword>
<evidence type="ECO:0000256" key="1">
    <source>
        <dbReference type="SAM" id="Phobius"/>
    </source>
</evidence>
<dbReference type="AlphaFoldDB" id="A0A0K2VED3"/>
<proteinExistence type="predicted"/>
<keyword evidence="1" id="KW-0812">Transmembrane</keyword>
<keyword evidence="1" id="KW-0472">Membrane</keyword>
<feature type="transmembrane region" description="Helical" evidence="1">
    <location>
        <begin position="7"/>
        <end position="27"/>
    </location>
</feature>
<protein>
    <submittedName>
        <fullName evidence="2">Uncharacterized protein</fullName>
    </submittedName>
</protein>
<organism evidence="2">
    <name type="scientific">Lepeophtheirus salmonis</name>
    <name type="common">Salmon louse</name>
    <name type="synonym">Caligus salmonis</name>
    <dbReference type="NCBI Taxonomy" id="72036"/>
    <lineage>
        <taxon>Eukaryota</taxon>
        <taxon>Metazoa</taxon>
        <taxon>Ecdysozoa</taxon>
        <taxon>Arthropoda</taxon>
        <taxon>Crustacea</taxon>
        <taxon>Multicrustacea</taxon>
        <taxon>Hexanauplia</taxon>
        <taxon>Copepoda</taxon>
        <taxon>Siphonostomatoida</taxon>
        <taxon>Caligidae</taxon>
        <taxon>Lepeophtheirus</taxon>
    </lineage>
</organism>